<dbReference type="AlphaFoldDB" id="A0A1E3IBZ3"/>
<evidence type="ECO:0000313" key="5">
    <source>
        <dbReference type="Proteomes" id="UP000094043"/>
    </source>
</evidence>
<feature type="region of interest" description="Disordered" evidence="3">
    <location>
        <begin position="295"/>
        <end position="342"/>
    </location>
</feature>
<dbReference type="SMART" id="SM00239">
    <property type="entry name" value="C2"/>
    <property type="match status" value="1"/>
</dbReference>
<protein>
    <submittedName>
        <fullName evidence="4">Uncharacterized protein</fullName>
    </submittedName>
</protein>
<dbReference type="KEGG" id="cdep:91085612"/>
<accession>A0A1E3IBZ3</accession>
<dbReference type="GO" id="GO:0046872">
    <property type="term" value="F:metal ion binding"/>
    <property type="evidence" value="ECO:0007669"/>
    <property type="project" value="UniProtKB-KW"/>
</dbReference>
<feature type="compositionally biased region" description="Pro residues" evidence="3">
    <location>
        <begin position="439"/>
        <end position="459"/>
    </location>
</feature>
<feature type="compositionally biased region" description="Pro residues" evidence="3">
    <location>
        <begin position="421"/>
        <end position="431"/>
    </location>
</feature>
<dbReference type="Gene3D" id="2.60.40.150">
    <property type="entry name" value="C2 domain"/>
    <property type="match status" value="1"/>
</dbReference>
<feature type="compositionally biased region" description="Polar residues" evidence="3">
    <location>
        <begin position="264"/>
        <end position="278"/>
    </location>
</feature>
<reference evidence="4" key="2">
    <citation type="journal article" date="2022" name="Elife">
        <title>Obligate sexual reproduction of a homothallic fungus closely related to the Cryptococcus pathogenic species complex.</title>
        <authorList>
            <person name="Passer A.R."/>
            <person name="Clancey S.A."/>
            <person name="Shea T."/>
            <person name="David-Palma M."/>
            <person name="Averette A.F."/>
            <person name="Boekhout T."/>
            <person name="Porcel B.M."/>
            <person name="Nowrousian M."/>
            <person name="Cuomo C.A."/>
            <person name="Sun S."/>
            <person name="Heitman J."/>
            <person name="Coelho M.A."/>
        </authorList>
    </citation>
    <scope>NUCLEOTIDE SEQUENCE</scope>
    <source>
        <strain evidence="4">CBS 7841</strain>
    </source>
</reference>
<gene>
    <name evidence="4" type="ORF">L203_101399</name>
</gene>
<dbReference type="VEuPathDB" id="FungiDB:L203_04240"/>
<reference evidence="4" key="3">
    <citation type="submission" date="2024-01" db="EMBL/GenBank/DDBJ databases">
        <authorList>
            <person name="Coelho M.A."/>
            <person name="David-Palma M."/>
            <person name="Shea T."/>
            <person name="Sun S."/>
            <person name="Cuomo C.A."/>
            <person name="Heitman J."/>
        </authorList>
    </citation>
    <scope>NUCLEOTIDE SEQUENCE</scope>
    <source>
        <strain evidence="4">CBS 7841</strain>
    </source>
</reference>
<name>A0A1E3IBZ3_9TREE</name>
<dbReference type="PANTHER" id="PTHR46502">
    <property type="entry name" value="C2 DOMAIN-CONTAINING"/>
    <property type="match status" value="1"/>
</dbReference>
<dbReference type="RefSeq" id="XP_066066938.1">
    <property type="nucleotide sequence ID" value="XM_066210841.1"/>
</dbReference>
<dbReference type="InterPro" id="IPR037791">
    <property type="entry name" value="C2_fungal_Inn1"/>
</dbReference>
<keyword evidence="5" id="KW-1185">Reference proteome</keyword>
<dbReference type="GeneID" id="91085612"/>
<dbReference type="Proteomes" id="UP000094043">
    <property type="component" value="Chromosome 2"/>
</dbReference>
<feature type="region of interest" description="Disordered" evidence="3">
    <location>
        <begin position="418"/>
        <end position="546"/>
    </location>
</feature>
<proteinExistence type="predicted"/>
<evidence type="ECO:0000256" key="3">
    <source>
        <dbReference type="SAM" id="MobiDB-lite"/>
    </source>
</evidence>
<feature type="compositionally biased region" description="Polar residues" evidence="3">
    <location>
        <begin position="475"/>
        <end position="488"/>
    </location>
</feature>
<sequence length="546" mass="59603">MSSSIDPKELGTLVVVIGKARNLPNKSRFGKQDPFCTIVIGEDKQKTKTIKRGGQHPEWDEEFRFAIFEDVEDVIQRSESQPESLNTSLNGKPIILSNNSGIVTSSGLASKSRKQRKKGGKAMKISCYADDAKEPELVGECVVSIEEVLKKGEVDEWYEFLYKDKYSGELYLELTFFSNDPPPVKRNVPRPSIPVHAGNLAPSQGKPPVLNAGSISGANLYIPPYAQQIGRVSFPGPKVTSSNSFEDLGLPPRQHLSMPLPPAQSVQSSYQPEHTSSLSLSYHPSIDVLTRPMSSMTLNPATHNSPMSQTQIPSQASSSGLSLGHAYSDYRPSVGEGSRAPWESMLPQFQPTISSTPHPRPLSTNDAISWEQTLRYEADQLWTSHTPIPRPTSGQVSAVPEQLSSMGYIAAQNQDQRGALPIPPSLRPAAPPQSYSQLPPAPPANYYPHQPPTPAPPPLSHSAPPTNPAVPLTFGQYQLSSSPFNGLTQPPADLRRAPSPGPGYYYTQPPAQAQVQTQQYQQPAYTYQSPARGRYGQEQPYSAPMS</sequence>
<dbReference type="OrthoDB" id="270970at2759"/>
<reference evidence="4" key="1">
    <citation type="submission" date="2016-06" db="EMBL/GenBank/DDBJ databases">
        <authorList>
            <person name="Cuomo C."/>
            <person name="Litvintseva A."/>
            <person name="Heitman J."/>
            <person name="Chen Y."/>
            <person name="Sun S."/>
            <person name="Springer D."/>
            <person name="Dromer F."/>
            <person name="Young S."/>
            <person name="Zeng Q."/>
            <person name="Chapman S."/>
            <person name="Gujja S."/>
            <person name="Saif S."/>
            <person name="Birren B."/>
        </authorList>
    </citation>
    <scope>NUCLEOTIDE SEQUENCE</scope>
    <source>
        <strain evidence="4">CBS 7841</strain>
    </source>
</reference>
<feature type="compositionally biased region" description="Low complexity" evidence="3">
    <location>
        <begin position="504"/>
        <end position="528"/>
    </location>
</feature>
<dbReference type="SUPFAM" id="SSF49562">
    <property type="entry name" value="C2 domain (Calcium/lipid-binding domain, CaLB)"/>
    <property type="match status" value="1"/>
</dbReference>
<keyword evidence="2" id="KW-0106">Calcium</keyword>
<evidence type="ECO:0000256" key="2">
    <source>
        <dbReference type="ARBA" id="ARBA00022837"/>
    </source>
</evidence>
<dbReference type="EMBL" id="CP143785">
    <property type="protein sequence ID" value="WVN86238.1"/>
    <property type="molecule type" value="Genomic_DNA"/>
</dbReference>
<dbReference type="PANTHER" id="PTHR46502:SF2">
    <property type="entry name" value="16 KDA PHLOEM PROTEIN 2"/>
    <property type="match status" value="1"/>
</dbReference>
<evidence type="ECO:0000313" key="4">
    <source>
        <dbReference type="EMBL" id="WVN86238.1"/>
    </source>
</evidence>
<feature type="compositionally biased region" description="Polar residues" evidence="3">
    <location>
        <begin position="295"/>
        <end position="321"/>
    </location>
</feature>
<dbReference type="InterPro" id="IPR000008">
    <property type="entry name" value="C2_dom"/>
</dbReference>
<feature type="region of interest" description="Disordered" evidence="3">
    <location>
        <begin position="243"/>
        <end position="278"/>
    </location>
</feature>
<evidence type="ECO:0000256" key="1">
    <source>
        <dbReference type="ARBA" id="ARBA00022723"/>
    </source>
</evidence>
<organism evidence="4 5">
    <name type="scientific">Cryptococcus depauperatus CBS 7841</name>
    <dbReference type="NCBI Taxonomy" id="1295531"/>
    <lineage>
        <taxon>Eukaryota</taxon>
        <taxon>Fungi</taxon>
        <taxon>Dikarya</taxon>
        <taxon>Basidiomycota</taxon>
        <taxon>Agaricomycotina</taxon>
        <taxon>Tremellomycetes</taxon>
        <taxon>Tremellales</taxon>
        <taxon>Cryptococcaceae</taxon>
        <taxon>Cryptococcus</taxon>
    </lineage>
</organism>
<dbReference type="Pfam" id="PF00168">
    <property type="entry name" value="C2"/>
    <property type="match status" value="2"/>
</dbReference>
<dbReference type="InterPro" id="IPR035892">
    <property type="entry name" value="C2_domain_sf"/>
</dbReference>
<keyword evidence="1" id="KW-0479">Metal-binding</keyword>
<dbReference type="PROSITE" id="PS50004">
    <property type="entry name" value="C2"/>
    <property type="match status" value="1"/>
</dbReference>
<dbReference type="CDD" id="cd08681">
    <property type="entry name" value="C2_fungal_Inn1p-like"/>
    <property type="match status" value="1"/>
</dbReference>